<organism evidence="2 3">
    <name type="scientific">Paramuricea clavata</name>
    <name type="common">Red gorgonian</name>
    <name type="synonym">Violescent sea-whip</name>
    <dbReference type="NCBI Taxonomy" id="317549"/>
    <lineage>
        <taxon>Eukaryota</taxon>
        <taxon>Metazoa</taxon>
        <taxon>Cnidaria</taxon>
        <taxon>Anthozoa</taxon>
        <taxon>Octocorallia</taxon>
        <taxon>Malacalcyonacea</taxon>
        <taxon>Plexauridae</taxon>
        <taxon>Paramuricea</taxon>
    </lineage>
</organism>
<sequence length="107" mass="12321">ISSAVFNGECQSRSCQSFNRRSADGLHIHEHNEQKIAHFTTVCKQRSSDSHSDSDQCRQRASEPAESETTKRTETLKQIRELFALKEMGALTDEEYNEKKENLLKYL</sequence>
<evidence type="ECO:0000313" key="3">
    <source>
        <dbReference type="Proteomes" id="UP001152795"/>
    </source>
</evidence>
<reference evidence="2" key="1">
    <citation type="submission" date="2020-04" db="EMBL/GenBank/DDBJ databases">
        <authorList>
            <person name="Alioto T."/>
            <person name="Alioto T."/>
            <person name="Gomez Garrido J."/>
        </authorList>
    </citation>
    <scope>NUCLEOTIDE SEQUENCE</scope>
    <source>
        <strain evidence="2">A484AB</strain>
    </source>
</reference>
<dbReference type="EMBL" id="CACRXK020007108">
    <property type="protein sequence ID" value="CAB4011311.1"/>
    <property type="molecule type" value="Genomic_DNA"/>
</dbReference>
<feature type="compositionally biased region" description="Basic and acidic residues" evidence="1">
    <location>
        <begin position="46"/>
        <end position="74"/>
    </location>
</feature>
<protein>
    <submittedName>
        <fullName evidence="2">Uncharacterized protein</fullName>
    </submittedName>
</protein>
<gene>
    <name evidence="2" type="ORF">PACLA_8A028052</name>
</gene>
<name>A0A6S7J1C7_PARCT</name>
<proteinExistence type="predicted"/>
<evidence type="ECO:0000313" key="2">
    <source>
        <dbReference type="EMBL" id="CAB4011311.1"/>
    </source>
</evidence>
<accession>A0A6S7J1C7</accession>
<keyword evidence="3" id="KW-1185">Reference proteome</keyword>
<dbReference type="Pfam" id="PF09851">
    <property type="entry name" value="SHOCT"/>
    <property type="match status" value="1"/>
</dbReference>
<comment type="caution">
    <text evidence="2">The sequence shown here is derived from an EMBL/GenBank/DDBJ whole genome shotgun (WGS) entry which is preliminary data.</text>
</comment>
<dbReference type="InterPro" id="IPR018649">
    <property type="entry name" value="SHOCT"/>
</dbReference>
<evidence type="ECO:0000256" key="1">
    <source>
        <dbReference type="SAM" id="MobiDB-lite"/>
    </source>
</evidence>
<feature type="region of interest" description="Disordered" evidence="1">
    <location>
        <begin position="42"/>
        <end position="74"/>
    </location>
</feature>
<dbReference type="AlphaFoldDB" id="A0A6S7J1C7"/>
<feature type="non-terminal residue" evidence="2">
    <location>
        <position position="107"/>
    </location>
</feature>
<dbReference type="Proteomes" id="UP001152795">
    <property type="component" value="Unassembled WGS sequence"/>
</dbReference>